<keyword evidence="6" id="KW-1133">Transmembrane helix</keyword>
<feature type="compositionally biased region" description="Low complexity" evidence="5">
    <location>
        <begin position="814"/>
        <end position="838"/>
    </location>
</feature>
<evidence type="ECO:0000256" key="3">
    <source>
        <dbReference type="ARBA" id="ARBA00023054"/>
    </source>
</evidence>
<evidence type="ECO:0000256" key="5">
    <source>
        <dbReference type="SAM" id="MobiDB-lite"/>
    </source>
</evidence>
<feature type="compositionally biased region" description="Basic and acidic residues" evidence="5">
    <location>
        <begin position="73"/>
        <end position="82"/>
    </location>
</feature>
<feature type="transmembrane region" description="Helical" evidence="6">
    <location>
        <begin position="28"/>
        <end position="46"/>
    </location>
</feature>
<keyword evidence="6" id="KW-0472">Membrane</keyword>
<dbReference type="GO" id="GO:0032991">
    <property type="term" value="C:protein-containing complex"/>
    <property type="evidence" value="ECO:0007669"/>
    <property type="project" value="UniProtKB-ARBA"/>
</dbReference>
<comment type="caution">
    <text evidence="7">The sequence shown here is derived from an EMBL/GenBank/DDBJ whole genome shotgun (WGS) entry which is preliminary data.</text>
</comment>
<dbReference type="PANTHER" id="PTHR15157">
    <property type="entry name" value="UV RADIATION RESISTANCE-ASSOCIATED GENE PROTEIN"/>
    <property type="match status" value="1"/>
</dbReference>
<feature type="coiled-coil region" evidence="4">
    <location>
        <begin position="537"/>
        <end position="564"/>
    </location>
</feature>
<evidence type="ECO:0000256" key="1">
    <source>
        <dbReference type="ARBA" id="ARBA00009574"/>
    </source>
</evidence>
<organism evidence="7 8">
    <name type="scientific">Jimgerdemannia flammicorona</name>
    <dbReference type="NCBI Taxonomy" id="994334"/>
    <lineage>
        <taxon>Eukaryota</taxon>
        <taxon>Fungi</taxon>
        <taxon>Fungi incertae sedis</taxon>
        <taxon>Mucoromycota</taxon>
        <taxon>Mucoromycotina</taxon>
        <taxon>Endogonomycetes</taxon>
        <taxon>Endogonales</taxon>
        <taxon>Endogonaceae</taxon>
        <taxon>Jimgerdemannia</taxon>
    </lineage>
</organism>
<dbReference type="Proteomes" id="UP000274822">
    <property type="component" value="Unassembled WGS sequence"/>
</dbReference>
<keyword evidence="6" id="KW-0812">Transmembrane</keyword>
<comment type="similarity">
    <text evidence="1">Belongs to the ATG14 family.</text>
</comment>
<accession>A0A433QBC0</accession>
<name>A0A433QBC0_9FUNG</name>
<feature type="region of interest" description="Disordered" evidence="5">
    <location>
        <begin position="812"/>
        <end position="858"/>
    </location>
</feature>
<keyword evidence="8" id="KW-1185">Reference proteome</keyword>
<dbReference type="Gene3D" id="1.20.5.820">
    <property type="entry name" value="Preprotein translocase SecE subunit"/>
    <property type="match status" value="1"/>
</dbReference>
<dbReference type="Pfam" id="PF10186">
    <property type="entry name" value="ATG14"/>
    <property type="match status" value="1"/>
</dbReference>
<feature type="compositionally biased region" description="Basic and acidic residues" evidence="5">
    <location>
        <begin position="361"/>
        <end position="371"/>
    </location>
</feature>
<dbReference type="GO" id="GO:0000323">
    <property type="term" value="C:lytic vacuole"/>
    <property type="evidence" value="ECO:0007669"/>
    <property type="project" value="TreeGrafter"/>
</dbReference>
<feature type="compositionally biased region" description="Polar residues" evidence="5">
    <location>
        <begin position="205"/>
        <end position="226"/>
    </location>
</feature>
<feature type="compositionally biased region" description="Low complexity" evidence="5">
    <location>
        <begin position="151"/>
        <end position="198"/>
    </location>
</feature>
<feature type="compositionally biased region" description="Low complexity" evidence="5">
    <location>
        <begin position="240"/>
        <end position="254"/>
    </location>
</feature>
<evidence type="ECO:0000313" key="7">
    <source>
        <dbReference type="EMBL" id="RUS27077.1"/>
    </source>
</evidence>
<feature type="region of interest" description="Disordered" evidence="5">
    <location>
        <begin position="358"/>
        <end position="377"/>
    </location>
</feature>
<reference evidence="7 8" key="1">
    <citation type="journal article" date="2018" name="New Phytol.">
        <title>Phylogenomics of Endogonaceae and evolution of mycorrhizas within Mucoromycota.</title>
        <authorList>
            <person name="Chang Y."/>
            <person name="Desiro A."/>
            <person name="Na H."/>
            <person name="Sandor L."/>
            <person name="Lipzen A."/>
            <person name="Clum A."/>
            <person name="Barry K."/>
            <person name="Grigoriev I.V."/>
            <person name="Martin F.M."/>
            <person name="Stajich J.E."/>
            <person name="Smith M.E."/>
            <person name="Bonito G."/>
            <person name="Spatafora J.W."/>
        </authorList>
    </citation>
    <scope>NUCLEOTIDE SEQUENCE [LARGE SCALE GENOMIC DNA]</scope>
    <source>
        <strain evidence="7 8">AD002</strain>
    </source>
</reference>
<dbReference type="PANTHER" id="PTHR15157:SF5">
    <property type="entry name" value="UV RADIATION RESISTANCE-ASSOCIATED GENE PROTEIN"/>
    <property type="match status" value="1"/>
</dbReference>
<evidence type="ECO:0000256" key="2">
    <source>
        <dbReference type="ARBA" id="ARBA00013807"/>
    </source>
</evidence>
<feature type="region of interest" description="Disordered" evidence="5">
    <location>
        <begin position="144"/>
        <end position="254"/>
    </location>
</feature>
<dbReference type="AlphaFoldDB" id="A0A433QBC0"/>
<sequence>MRDGFDVPRLICASHSAKARSYVGNNTTRWAVAMGFVALGALGYFVKLIHIPINNILVGAAAVKTTTPPNPEYHGRQWKTEEPPDSGSPADHTINITFLHHPSNQRRIRHIHSILARNLTWNPPKPLLLDDAITANNNNAMTHADDARSETSGGATTPPFGPSPSTSLTLPTSQQPPHSPTFSPSASATSSSRNSLRASLDKQTLRTFNRLNASHCQPKRTGSTPSLVGLSEDATTQPQLTRTDSSSSLTSMASTSQTLEDSTVVRGKFTVAYASMSRLATSLEEIHPVPKEKKGLMDTYFTLHLKVEEPAFYTSETLSKSINPNFRAIDSSQFASWCNTRGSKVVVRLWARNSAKMENQQMREDRNGAETREEEEEETNGGYRLLIEWDLEMCCLRYLGKHVRHYYTPFAHTFCEGFRKLTPFRTIQLEEITTTIPPNLLIFELVDGYYTTPDFVSRPSNLVESTQTEEDLTLAEGHKAKRSYTYDRIMRLSTLLQVIYDTQRSCDEEMQKIDITLEREKDAFRMNRELSERFQSVLNLQGMLEEQKRELEHDRRRIDRHRETIRNRRLALEEASSRHRQGEEYLDENQQTLTRNRELHARTTASLNTRRKELLADMFSIYPIEQVSSDSLQHQIRGCVLPNSVYTGCDEERIATALGYTCHLVSMLAYYLGLPLRYPMVPRGSRAKVTDPVSVMQGSREFPLYSKGVERYRFEYGVFLLNKNIEQLINAYGLIVLDLRHTLPNLRYLIQTVLTTSVTSTAPSSISLLSISNTSTPANSSSNNRKSQSRPSPLLLPRSAPPRSQLALTMQLKAPPTASSSGSHSTTTTSPAGSLPSGSPSPPLSPLSSSPYVSNQPHLTQPQITNYVPSFMLANGGIAIPYFGRARAVVQQRHQDVVGSAGVGGVGTGGGSESIAQQIYVNREGSVN</sequence>
<dbReference type="EMBL" id="RBNJ01009098">
    <property type="protein sequence ID" value="RUS27077.1"/>
    <property type="molecule type" value="Genomic_DNA"/>
</dbReference>
<evidence type="ECO:0000313" key="8">
    <source>
        <dbReference type="Proteomes" id="UP000274822"/>
    </source>
</evidence>
<dbReference type="GO" id="GO:0005768">
    <property type="term" value="C:endosome"/>
    <property type="evidence" value="ECO:0007669"/>
    <property type="project" value="TreeGrafter"/>
</dbReference>
<feature type="region of interest" description="Disordered" evidence="5">
    <location>
        <begin position="68"/>
        <end position="93"/>
    </location>
</feature>
<proteinExistence type="inferred from homology"/>
<keyword evidence="3 4" id="KW-0175">Coiled coil</keyword>
<dbReference type="GO" id="GO:0000149">
    <property type="term" value="F:SNARE binding"/>
    <property type="evidence" value="ECO:0007669"/>
    <property type="project" value="TreeGrafter"/>
</dbReference>
<dbReference type="InterPro" id="IPR018791">
    <property type="entry name" value="UV_resistance/autophagy_Atg14"/>
</dbReference>
<evidence type="ECO:0000256" key="4">
    <source>
        <dbReference type="SAM" id="Coils"/>
    </source>
</evidence>
<feature type="region of interest" description="Disordered" evidence="5">
    <location>
        <begin position="770"/>
        <end position="800"/>
    </location>
</feature>
<protein>
    <recommendedName>
        <fullName evidence="2">Autophagy-related protein 14</fullName>
    </recommendedName>
</protein>
<gene>
    <name evidence="7" type="ORF">BC938DRAFT_483746</name>
</gene>
<dbReference type="GO" id="GO:0035493">
    <property type="term" value="P:SNARE complex assembly"/>
    <property type="evidence" value="ECO:0007669"/>
    <property type="project" value="TreeGrafter"/>
</dbReference>
<dbReference type="InterPro" id="IPR023391">
    <property type="entry name" value="Prot_translocase_SecE_dom_sf"/>
</dbReference>
<evidence type="ECO:0000256" key="6">
    <source>
        <dbReference type="SAM" id="Phobius"/>
    </source>
</evidence>